<evidence type="ECO:0000313" key="8">
    <source>
        <dbReference type="Proteomes" id="UP001501138"/>
    </source>
</evidence>
<dbReference type="SUPFAM" id="SSF103473">
    <property type="entry name" value="MFS general substrate transporter"/>
    <property type="match status" value="1"/>
</dbReference>
<feature type="transmembrane region" description="Helical" evidence="6">
    <location>
        <begin position="176"/>
        <end position="198"/>
    </location>
</feature>
<keyword evidence="8" id="KW-1185">Reference proteome</keyword>
<feature type="transmembrane region" description="Helical" evidence="6">
    <location>
        <begin position="63"/>
        <end position="83"/>
    </location>
</feature>
<dbReference type="EMBL" id="BAAAPM010000003">
    <property type="protein sequence ID" value="GAA1720324.1"/>
    <property type="molecule type" value="Genomic_DNA"/>
</dbReference>
<gene>
    <name evidence="7" type="ORF">GCM10009809_15090</name>
</gene>
<feature type="transmembrane region" description="Helical" evidence="6">
    <location>
        <begin position="254"/>
        <end position="277"/>
    </location>
</feature>
<keyword evidence="2" id="KW-1003">Cell membrane</keyword>
<evidence type="ECO:0000256" key="6">
    <source>
        <dbReference type="SAM" id="Phobius"/>
    </source>
</evidence>
<feature type="transmembrane region" description="Helical" evidence="6">
    <location>
        <begin position="115"/>
        <end position="134"/>
    </location>
</feature>
<keyword evidence="3 6" id="KW-0812">Transmembrane</keyword>
<feature type="transmembrane region" description="Helical" evidence="6">
    <location>
        <begin position="219"/>
        <end position="242"/>
    </location>
</feature>
<dbReference type="PANTHER" id="PTHR43124">
    <property type="entry name" value="PURINE EFFLUX PUMP PBUE"/>
    <property type="match status" value="1"/>
</dbReference>
<evidence type="ECO:0000256" key="2">
    <source>
        <dbReference type="ARBA" id="ARBA00022475"/>
    </source>
</evidence>
<evidence type="ECO:0000256" key="5">
    <source>
        <dbReference type="ARBA" id="ARBA00023136"/>
    </source>
</evidence>
<feature type="transmembrane region" description="Helical" evidence="6">
    <location>
        <begin position="368"/>
        <end position="390"/>
    </location>
</feature>
<feature type="transmembrane region" description="Helical" evidence="6">
    <location>
        <begin position="341"/>
        <end position="362"/>
    </location>
</feature>
<accession>A0ABN2J8U4</accession>
<dbReference type="RefSeq" id="WP_344247216.1">
    <property type="nucleotide sequence ID" value="NZ_BAAAPM010000003.1"/>
</dbReference>
<protein>
    <submittedName>
        <fullName evidence="7">MFS transporter</fullName>
    </submittedName>
</protein>
<evidence type="ECO:0000256" key="1">
    <source>
        <dbReference type="ARBA" id="ARBA00004651"/>
    </source>
</evidence>
<proteinExistence type="predicted"/>
<dbReference type="Gene3D" id="1.20.1250.20">
    <property type="entry name" value="MFS general substrate transporter like domains"/>
    <property type="match status" value="2"/>
</dbReference>
<evidence type="ECO:0000256" key="4">
    <source>
        <dbReference type="ARBA" id="ARBA00022989"/>
    </source>
</evidence>
<dbReference type="InterPro" id="IPR050189">
    <property type="entry name" value="MFS_Efflux_Transporters"/>
</dbReference>
<feature type="transmembrane region" description="Helical" evidence="6">
    <location>
        <begin position="284"/>
        <end position="304"/>
    </location>
</feature>
<feature type="transmembrane region" description="Helical" evidence="6">
    <location>
        <begin position="146"/>
        <end position="170"/>
    </location>
</feature>
<feature type="transmembrane region" description="Helical" evidence="6">
    <location>
        <begin position="90"/>
        <end position="109"/>
    </location>
</feature>
<keyword evidence="4 6" id="KW-1133">Transmembrane helix</keyword>
<dbReference type="InterPro" id="IPR011701">
    <property type="entry name" value="MFS"/>
</dbReference>
<organism evidence="7 8">
    <name type="scientific">Isoptericola hypogeus</name>
    <dbReference type="NCBI Taxonomy" id="300179"/>
    <lineage>
        <taxon>Bacteria</taxon>
        <taxon>Bacillati</taxon>
        <taxon>Actinomycetota</taxon>
        <taxon>Actinomycetes</taxon>
        <taxon>Micrococcales</taxon>
        <taxon>Promicromonosporaceae</taxon>
        <taxon>Isoptericola</taxon>
    </lineage>
</organism>
<dbReference type="InterPro" id="IPR036259">
    <property type="entry name" value="MFS_trans_sf"/>
</dbReference>
<evidence type="ECO:0000313" key="7">
    <source>
        <dbReference type="EMBL" id="GAA1720324.1"/>
    </source>
</evidence>
<dbReference type="PANTHER" id="PTHR43124:SF10">
    <property type="entry name" value="PURINE EFFLUX PUMP PBUE"/>
    <property type="match status" value="1"/>
</dbReference>
<keyword evidence="5 6" id="KW-0472">Membrane</keyword>
<feature type="transmembrane region" description="Helical" evidence="6">
    <location>
        <begin position="310"/>
        <end position="329"/>
    </location>
</feature>
<evidence type="ECO:0000256" key="3">
    <source>
        <dbReference type="ARBA" id="ARBA00022692"/>
    </source>
</evidence>
<sequence length="402" mass="41078">MTTPSAPPTTEFAAGDPLHELSGRIYLFIGVFSAVLYTVLLVAPVIAGPLIDKYQIDPAQTGLLFSAELGAFSLATVPAFLWLTRVRLTVSVTVCTVVAAAGQLVSGFVDDFGVLLAVRVVTSLAAGSITVVLLSLSPRTRNPGRAFGIFVVAQLAMGALILALFPVLYAGADVAAIYWTLAALTALCLVFVPLLRGVSLRPAPGRTAEVARVATGTAGRFAAGLVAILLFYLALSGVWSFMGQISAAAGNAEGPTSVVLSVATAAGIVSALVATALGESRYRALFQVLGLAGMAVSVLLLLGAPALLRFAVAAVLFKFAWTFVLPYLLSSVSKLGGPQAMNTTNLMIGGGFALGPILGGWMTQATGGFGLMLVVSVGCLLAALVCALVLNGGRLVEHAPGT</sequence>
<name>A0ABN2J8U4_9MICO</name>
<reference evidence="7 8" key="1">
    <citation type="journal article" date="2019" name="Int. J. Syst. Evol. Microbiol.">
        <title>The Global Catalogue of Microorganisms (GCM) 10K type strain sequencing project: providing services to taxonomists for standard genome sequencing and annotation.</title>
        <authorList>
            <consortium name="The Broad Institute Genomics Platform"/>
            <consortium name="The Broad Institute Genome Sequencing Center for Infectious Disease"/>
            <person name="Wu L."/>
            <person name="Ma J."/>
        </authorList>
    </citation>
    <scope>NUCLEOTIDE SEQUENCE [LARGE SCALE GENOMIC DNA]</scope>
    <source>
        <strain evidence="7 8">JCM 15589</strain>
    </source>
</reference>
<feature type="transmembrane region" description="Helical" evidence="6">
    <location>
        <begin position="25"/>
        <end position="51"/>
    </location>
</feature>
<dbReference type="Proteomes" id="UP001501138">
    <property type="component" value="Unassembled WGS sequence"/>
</dbReference>
<comment type="subcellular location">
    <subcellularLocation>
        <location evidence="1">Cell membrane</location>
        <topology evidence="1">Multi-pass membrane protein</topology>
    </subcellularLocation>
</comment>
<dbReference type="Pfam" id="PF07690">
    <property type="entry name" value="MFS_1"/>
    <property type="match status" value="1"/>
</dbReference>
<comment type="caution">
    <text evidence="7">The sequence shown here is derived from an EMBL/GenBank/DDBJ whole genome shotgun (WGS) entry which is preliminary data.</text>
</comment>